<evidence type="ECO:0000256" key="5">
    <source>
        <dbReference type="PROSITE-ProRule" id="PRU01248"/>
    </source>
</evidence>
<dbReference type="InterPro" id="IPR013762">
    <property type="entry name" value="Integrase-like_cat_sf"/>
</dbReference>
<dbReference type="PANTHER" id="PTHR30629">
    <property type="entry name" value="PROPHAGE INTEGRASE"/>
    <property type="match status" value="1"/>
</dbReference>
<dbReference type="InterPro" id="IPR011010">
    <property type="entry name" value="DNA_brk_join_enz"/>
</dbReference>
<evidence type="ECO:0000256" key="1">
    <source>
        <dbReference type="ARBA" id="ARBA00008857"/>
    </source>
</evidence>
<feature type="region of interest" description="Disordered" evidence="6">
    <location>
        <begin position="1"/>
        <end position="20"/>
    </location>
</feature>
<keyword evidence="2" id="KW-0229">DNA integration</keyword>
<gene>
    <name evidence="9" type="ORF">DSM101010T_32250</name>
</gene>
<dbReference type="GO" id="GO:0003677">
    <property type="term" value="F:DNA binding"/>
    <property type="evidence" value="ECO:0007669"/>
    <property type="project" value="UniProtKB-UniRule"/>
</dbReference>
<evidence type="ECO:0000313" key="10">
    <source>
        <dbReference type="Proteomes" id="UP000503840"/>
    </source>
</evidence>
<dbReference type="Pfam" id="PF22022">
    <property type="entry name" value="Phage_int_M"/>
    <property type="match status" value="1"/>
</dbReference>
<sequence length="333" mass="38373">MKWLDPKTGQQRSKWFGKGEDGSAAQKAAIEFDNELKALRQLGKQLPTSGNPKGISMRELAEAYVGHHRTSGKNTKWLRDWISVLDNHIIPLLNDTPVNKLEYSDMVRIMDHYGKRRVSSVTINRYLSYLKAMFRFGIKLQIIENNPLEHWQKRKELPKKSLLTLVDLRKIQQHSPDHLSWAIEVAFNLVVRVGRSELTAITWDRVDWSKKGVWVFMPKTNREKFVPCTDAFMVKLAERESKARSRHIVEYRGKPIGCIRVGWNLAVKRANIPYHTTPYDIRHLAITELLTRGVDPGAVADIAGHANPFFTITRYHHVREGAKRQAIDQLPSL</sequence>
<dbReference type="Gene3D" id="1.10.150.130">
    <property type="match status" value="1"/>
</dbReference>
<dbReference type="InterPro" id="IPR002104">
    <property type="entry name" value="Integrase_catalytic"/>
</dbReference>
<dbReference type="Proteomes" id="UP000503840">
    <property type="component" value="Unassembled WGS sequence"/>
</dbReference>
<dbReference type="InterPro" id="IPR050808">
    <property type="entry name" value="Phage_Integrase"/>
</dbReference>
<evidence type="ECO:0000256" key="4">
    <source>
        <dbReference type="ARBA" id="ARBA00023172"/>
    </source>
</evidence>
<dbReference type="InterPro" id="IPR010998">
    <property type="entry name" value="Integrase_recombinase_N"/>
</dbReference>
<name>A0A7J0BME7_9BACT</name>
<comment type="caution">
    <text evidence="9">The sequence shown here is derived from an EMBL/GenBank/DDBJ whole genome shotgun (WGS) entry which is preliminary data.</text>
</comment>
<evidence type="ECO:0000259" key="8">
    <source>
        <dbReference type="PROSITE" id="PS51900"/>
    </source>
</evidence>
<dbReference type="Pfam" id="PF00589">
    <property type="entry name" value="Phage_integrase"/>
    <property type="match status" value="1"/>
</dbReference>
<protein>
    <recommendedName>
        <fullName evidence="11">Integrase</fullName>
    </recommendedName>
</protein>
<accession>A0A7J0BME7</accession>
<dbReference type="GO" id="GO:0006310">
    <property type="term" value="P:DNA recombination"/>
    <property type="evidence" value="ECO:0007669"/>
    <property type="project" value="UniProtKB-KW"/>
</dbReference>
<dbReference type="Gene3D" id="1.10.443.10">
    <property type="entry name" value="Intergrase catalytic core"/>
    <property type="match status" value="1"/>
</dbReference>
<evidence type="ECO:0008006" key="11">
    <source>
        <dbReference type="Google" id="ProtNLM"/>
    </source>
</evidence>
<reference evidence="9 10" key="1">
    <citation type="submission" date="2020-05" db="EMBL/GenBank/DDBJ databases">
        <title>Draft genome sequence of Desulfovibrio sp. strain HN2T.</title>
        <authorList>
            <person name="Ueno A."/>
            <person name="Tamazawa S."/>
            <person name="Tamamura S."/>
            <person name="Murakami T."/>
            <person name="Kiyama T."/>
            <person name="Inomata H."/>
            <person name="Amano Y."/>
            <person name="Miyakawa K."/>
            <person name="Tamaki H."/>
            <person name="Naganuma T."/>
            <person name="Kaneko K."/>
        </authorList>
    </citation>
    <scope>NUCLEOTIDE SEQUENCE [LARGE SCALE GENOMIC DNA]</scope>
    <source>
        <strain evidence="9 10">HN2</strain>
    </source>
</reference>
<proteinExistence type="inferred from homology"/>
<dbReference type="GO" id="GO:0015074">
    <property type="term" value="P:DNA integration"/>
    <property type="evidence" value="ECO:0007669"/>
    <property type="project" value="UniProtKB-KW"/>
</dbReference>
<feature type="domain" description="Tyr recombinase" evidence="7">
    <location>
        <begin position="158"/>
        <end position="328"/>
    </location>
</feature>
<dbReference type="InterPro" id="IPR053876">
    <property type="entry name" value="Phage_int_M"/>
</dbReference>
<dbReference type="InterPro" id="IPR044068">
    <property type="entry name" value="CB"/>
</dbReference>
<keyword evidence="3 5" id="KW-0238">DNA-binding</keyword>
<comment type="similarity">
    <text evidence="1">Belongs to the 'phage' integrase family.</text>
</comment>
<evidence type="ECO:0000256" key="2">
    <source>
        <dbReference type="ARBA" id="ARBA00022908"/>
    </source>
</evidence>
<dbReference type="PROSITE" id="PS51898">
    <property type="entry name" value="TYR_RECOMBINASE"/>
    <property type="match status" value="1"/>
</dbReference>
<keyword evidence="10" id="KW-1185">Reference proteome</keyword>
<evidence type="ECO:0000259" key="7">
    <source>
        <dbReference type="PROSITE" id="PS51898"/>
    </source>
</evidence>
<organism evidence="9 10">
    <name type="scientific">Desulfovibrio subterraneus</name>
    <dbReference type="NCBI Taxonomy" id="2718620"/>
    <lineage>
        <taxon>Bacteria</taxon>
        <taxon>Pseudomonadati</taxon>
        <taxon>Thermodesulfobacteriota</taxon>
        <taxon>Desulfovibrionia</taxon>
        <taxon>Desulfovibrionales</taxon>
        <taxon>Desulfovibrionaceae</taxon>
        <taxon>Desulfovibrio</taxon>
    </lineage>
</organism>
<feature type="domain" description="Core-binding (CB)" evidence="8">
    <location>
        <begin position="55"/>
        <end position="138"/>
    </location>
</feature>
<dbReference type="EMBL" id="BLVO01000016">
    <property type="protein sequence ID" value="GFM34860.1"/>
    <property type="molecule type" value="Genomic_DNA"/>
</dbReference>
<dbReference type="SUPFAM" id="SSF56349">
    <property type="entry name" value="DNA breaking-rejoining enzymes"/>
    <property type="match status" value="1"/>
</dbReference>
<evidence type="ECO:0000313" key="9">
    <source>
        <dbReference type="EMBL" id="GFM34860.1"/>
    </source>
</evidence>
<evidence type="ECO:0000256" key="6">
    <source>
        <dbReference type="SAM" id="MobiDB-lite"/>
    </source>
</evidence>
<keyword evidence="4" id="KW-0233">DNA recombination</keyword>
<dbReference type="PROSITE" id="PS51900">
    <property type="entry name" value="CB"/>
    <property type="match status" value="1"/>
</dbReference>
<dbReference type="PANTHER" id="PTHR30629:SF2">
    <property type="entry name" value="PROPHAGE INTEGRASE INTS-RELATED"/>
    <property type="match status" value="1"/>
</dbReference>
<evidence type="ECO:0000256" key="3">
    <source>
        <dbReference type="ARBA" id="ARBA00023125"/>
    </source>
</evidence>
<dbReference type="AlphaFoldDB" id="A0A7J0BME7"/>